<name>A0ABV4NBV1_9VIBR</name>
<evidence type="ECO:0000313" key="2">
    <source>
        <dbReference type="Proteomes" id="UP001570417"/>
    </source>
</evidence>
<reference evidence="1 2" key="1">
    <citation type="journal article" date="2024" name="ISME J.">
        <title>Tailless and filamentous prophages are predominant in marine Vibrio.</title>
        <authorList>
            <person name="Steensen K."/>
            <person name="Seneca J."/>
            <person name="Bartlau N."/>
            <person name="Yu X.A."/>
            <person name="Hussain F.A."/>
            <person name="Polz M.F."/>
        </authorList>
    </citation>
    <scope>NUCLEOTIDE SEQUENCE [LARGE SCALE GENOMIC DNA]</scope>
    <source>
        <strain evidence="1 2">10N.222.51.A1</strain>
    </source>
</reference>
<evidence type="ECO:0000313" key="1">
    <source>
        <dbReference type="EMBL" id="MFA0568831.1"/>
    </source>
</evidence>
<accession>A0ABV4NBV1</accession>
<proteinExistence type="predicted"/>
<dbReference type="RefSeq" id="WP_372266147.1">
    <property type="nucleotide sequence ID" value="NZ_JBFRUW010000040.1"/>
</dbReference>
<gene>
    <name evidence="1" type="ORF">AB4566_11155</name>
</gene>
<protein>
    <submittedName>
        <fullName evidence="1">Uncharacterized protein</fullName>
    </submittedName>
</protein>
<organism evidence="1 2">
    <name type="scientific">Vibrio gallaecicus</name>
    <dbReference type="NCBI Taxonomy" id="552386"/>
    <lineage>
        <taxon>Bacteria</taxon>
        <taxon>Pseudomonadati</taxon>
        <taxon>Pseudomonadota</taxon>
        <taxon>Gammaproteobacteria</taxon>
        <taxon>Vibrionales</taxon>
        <taxon>Vibrionaceae</taxon>
        <taxon>Vibrio</taxon>
    </lineage>
</organism>
<keyword evidence="2" id="KW-1185">Reference proteome</keyword>
<sequence length="162" mass="17932">MNMSRSVLVMTTLFLSSGLVMGSSLTLSLTGHIKNYCEINFNDGKSLDFSNEIQKSLPFDIQCNQPLSMSVYSRKGGLENQQSNVRQVVAYEVDIDIETIGLKSRLHSQDIASPIVIDSSSVIPFDTVGVMRVTLKENLLYAGYYEDVIEIDVFPSIHGSSK</sequence>
<dbReference type="EMBL" id="JBFRUW010000040">
    <property type="protein sequence ID" value="MFA0568831.1"/>
    <property type="molecule type" value="Genomic_DNA"/>
</dbReference>
<dbReference type="Proteomes" id="UP001570417">
    <property type="component" value="Unassembled WGS sequence"/>
</dbReference>
<comment type="caution">
    <text evidence="1">The sequence shown here is derived from an EMBL/GenBank/DDBJ whole genome shotgun (WGS) entry which is preliminary data.</text>
</comment>